<dbReference type="Proteomes" id="UP000077521">
    <property type="component" value="Unassembled WGS sequence"/>
</dbReference>
<dbReference type="EMBL" id="LWDF02000965">
    <property type="protein sequence ID" value="KAE8241135.1"/>
    <property type="molecule type" value="Genomic_DNA"/>
</dbReference>
<feature type="compositionally biased region" description="Acidic residues" evidence="1">
    <location>
        <begin position="456"/>
        <end position="466"/>
    </location>
</feature>
<sequence>MLGLYSGPSSIDELPEPITCQPQSSDNGLTPTQEFLRRPSLPKRTVSDFAGGDASFAARRRRTLANGQAFRHRPTRRPSTALAISGEESPRSPPPMVRSVSMPVATRQEYERQRQSQTDFMLSGPRPFAGTHSADPSVSWSFSWPTNSVEAPLMSSPTRRPSSCSPLDVIPDFQNAHELSWTEGYEYSVPGLSPSSSSTSSRTTSSGPPSPSYIDSPFSLSRRVSASASSSSSSSSLSLSPASAPASLIAHPSYPRSASSLTTSSSRKAFSPLSNKLSLPGNILTSSYPSFDNTSHFGNVPATPSRRTSFANFGDNKAVPYPCPQRRRSLQTRTLDFNRKIQGEAITARLPKYNGAHRRSSSPSFDLPPHLEENENWPTSPTRPLPTFDSEKLVAELEPLIMGHAKLFEDTTLSSECSLADIISHLSKEDPMEFAPTPFNIDDEQEKLQQEHSITFDEEEQDENDDGIQTPTPPTYQIFAALSI</sequence>
<feature type="region of interest" description="Disordered" evidence="1">
    <location>
        <begin position="65"/>
        <end position="129"/>
    </location>
</feature>
<keyword evidence="3" id="KW-1185">Reference proteome</keyword>
<feature type="region of interest" description="Disordered" evidence="1">
    <location>
        <begin position="1"/>
        <end position="33"/>
    </location>
</feature>
<evidence type="ECO:0000313" key="2">
    <source>
        <dbReference type="EMBL" id="KAE8241135.1"/>
    </source>
</evidence>
<feature type="compositionally biased region" description="Polar residues" evidence="1">
    <location>
        <begin position="20"/>
        <end position="33"/>
    </location>
</feature>
<feature type="compositionally biased region" description="Low complexity" evidence="1">
    <location>
        <begin position="193"/>
        <end position="207"/>
    </location>
</feature>
<evidence type="ECO:0000313" key="3">
    <source>
        <dbReference type="Proteomes" id="UP000077521"/>
    </source>
</evidence>
<proteinExistence type="predicted"/>
<organism evidence="2 3">
    <name type="scientific">Tilletia indica</name>
    <dbReference type="NCBI Taxonomy" id="43049"/>
    <lineage>
        <taxon>Eukaryota</taxon>
        <taxon>Fungi</taxon>
        <taxon>Dikarya</taxon>
        <taxon>Basidiomycota</taxon>
        <taxon>Ustilaginomycotina</taxon>
        <taxon>Exobasidiomycetes</taxon>
        <taxon>Tilletiales</taxon>
        <taxon>Tilletiaceae</taxon>
        <taxon>Tilletia</taxon>
    </lineage>
</organism>
<comment type="caution">
    <text evidence="2">The sequence shown here is derived from an EMBL/GenBank/DDBJ whole genome shotgun (WGS) entry which is preliminary data.</text>
</comment>
<dbReference type="AlphaFoldDB" id="A0A8T8SJE2"/>
<gene>
    <name evidence="2" type="ORF">A4X13_0g7548</name>
</gene>
<feature type="region of interest" description="Disordered" evidence="1">
    <location>
        <begin position="446"/>
        <end position="474"/>
    </location>
</feature>
<feature type="region of interest" description="Disordered" evidence="1">
    <location>
        <begin position="192"/>
        <end position="216"/>
    </location>
</feature>
<reference evidence="2" key="1">
    <citation type="submission" date="2016-04" db="EMBL/GenBank/DDBJ databases">
        <authorList>
            <person name="Nguyen H.D."/>
            <person name="Samba Siva P."/>
            <person name="Cullis J."/>
            <person name="Levesque C.A."/>
            <person name="Hambleton S."/>
        </authorList>
    </citation>
    <scope>NUCLEOTIDE SEQUENCE</scope>
    <source>
        <strain evidence="2">DAOMC 236416</strain>
    </source>
</reference>
<name>A0A8T8SJE2_9BASI</name>
<protein>
    <submittedName>
        <fullName evidence="2">Uncharacterized protein</fullName>
    </submittedName>
</protein>
<feature type="region of interest" description="Disordered" evidence="1">
    <location>
        <begin position="354"/>
        <end position="383"/>
    </location>
</feature>
<accession>A0A8T8SJE2</accession>
<reference evidence="2" key="2">
    <citation type="journal article" date="2019" name="IMA Fungus">
        <title>Genome sequencing and comparison of five Tilletia species to identify candidate genes for the detection of regulated species infecting wheat.</title>
        <authorList>
            <person name="Nguyen H.D.T."/>
            <person name="Sultana T."/>
            <person name="Kesanakurti P."/>
            <person name="Hambleton S."/>
        </authorList>
    </citation>
    <scope>NUCLEOTIDE SEQUENCE</scope>
    <source>
        <strain evidence="2">DAOMC 236416</strain>
    </source>
</reference>
<evidence type="ECO:0000256" key="1">
    <source>
        <dbReference type="SAM" id="MobiDB-lite"/>
    </source>
</evidence>